<sequence>MAPTSNPQEFLNSLELGEVNDFVSDLFALYSYLDLVNDDHFKSLSIKMEQLVTMKNAREEQHPDDPSQKVIHFINGIDQIGAFTLLDDSMLHLIATIELGGSAFNWYYNNKALLNSWSSLKANLKERFKPSLSTAKTQLKERQQQPGESLLTYYGDVIDLCKQDGVCAELKIHIKRYMKTLDDDPSLAQFLKIACDEEELQKEFFYSLSSNATATQPYFAHLTATTSPTITHTNHYSNKSRSSTSQSSRPTPKPTFFSGITFIVFRNLLQFLFYCCALL</sequence>
<dbReference type="Proteomes" id="UP000663881">
    <property type="component" value="Unassembled WGS sequence"/>
</dbReference>
<feature type="compositionally biased region" description="Low complexity" evidence="1">
    <location>
        <begin position="237"/>
        <end position="250"/>
    </location>
</feature>
<evidence type="ECO:0000313" key="2">
    <source>
        <dbReference type="EMBL" id="CAF3986007.1"/>
    </source>
</evidence>
<dbReference type="EMBL" id="CAJOAY010002873">
    <property type="protein sequence ID" value="CAF3986007.1"/>
    <property type="molecule type" value="Genomic_DNA"/>
</dbReference>
<dbReference type="AlphaFoldDB" id="A0A819MS54"/>
<comment type="caution">
    <text evidence="2">The sequence shown here is derived from an EMBL/GenBank/DDBJ whole genome shotgun (WGS) entry which is preliminary data.</text>
</comment>
<evidence type="ECO:0000256" key="1">
    <source>
        <dbReference type="SAM" id="MobiDB-lite"/>
    </source>
</evidence>
<name>A0A819MS54_9BILA</name>
<accession>A0A819MS54</accession>
<reference evidence="2" key="1">
    <citation type="submission" date="2021-02" db="EMBL/GenBank/DDBJ databases">
        <authorList>
            <person name="Nowell W R."/>
        </authorList>
    </citation>
    <scope>NUCLEOTIDE SEQUENCE</scope>
</reference>
<evidence type="ECO:0000313" key="3">
    <source>
        <dbReference type="Proteomes" id="UP000663881"/>
    </source>
</evidence>
<proteinExistence type="predicted"/>
<gene>
    <name evidence="2" type="ORF">OKA104_LOCUS28939</name>
</gene>
<organism evidence="2 3">
    <name type="scientific">Adineta steineri</name>
    <dbReference type="NCBI Taxonomy" id="433720"/>
    <lineage>
        <taxon>Eukaryota</taxon>
        <taxon>Metazoa</taxon>
        <taxon>Spiralia</taxon>
        <taxon>Gnathifera</taxon>
        <taxon>Rotifera</taxon>
        <taxon>Eurotatoria</taxon>
        <taxon>Bdelloidea</taxon>
        <taxon>Adinetida</taxon>
        <taxon>Adinetidae</taxon>
        <taxon>Adineta</taxon>
    </lineage>
</organism>
<protein>
    <recommendedName>
        <fullName evidence="4">Retrotransposon gag domain-containing protein</fullName>
    </recommendedName>
</protein>
<feature type="region of interest" description="Disordered" evidence="1">
    <location>
        <begin position="230"/>
        <end position="251"/>
    </location>
</feature>
<evidence type="ECO:0008006" key="4">
    <source>
        <dbReference type="Google" id="ProtNLM"/>
    </source>
</evidence>